<accession>A0A9W6VG83</accession>
<protein>
    <submittedName>
        <fullName evidence="9">Proton glutamate symport protein</fullName>
    </submittedName>
</protein>
<evidence type="ECO:0000256" key="3">
    <source>
        <dbReference type="ARBA" id="ARBA00022475"/>
    </source>
</evidence>
<keyword evidence="10" id="KW-1185">Reference proteome</keyword>
<evidence type="ECO:0000256" key="1">
    <source>
        <dbReference type="ARBA" id="ARBA00004651"/>
    </source>
</evidence>
<feature type="region of interest" description="Disordered" evidence="7">
    <location>
        <begin position="1"/>
        <end position="25"/>
    </location>
</feature>
<dbReference type="GO" id="GO:0015293">
    <property type="term" value="F:symporter activity"/>
    <property type="evidence" value="ECO:0007669"/>
    <property type="project" value="UniProtKB-KW"/>
</dbReference>
<evidence type="ECO:0000256" key="8">
    <source>
        <dbReference type="SAM" id="Phobius"/>
    </source>
</evidence>
<dbReference type="GO" id="GO:0005886">
    <property type="term" value="C:plasma membrane"/>
    <property type="evidence" value="ECO:0007669"/>
    <property type="project" value="UniProtKB-SubCell"/>
</dbReference>
<comment type="subcellular location">
    <subcellularLocation>
        <location evidence="1">Cell membrane</location>
        <topology evidence="1">Multi-pass membrane protein</topology>
    </subcellularLocation>
</comment>
<feature type="transmembrane region" description="Helical" evidence="8">
    <location>
        <begin position="157"/>
        <end position="180"/>
    </location>
</feature>
<keyword evidence="5 8" id="KW-1133">Transmembrane helix</keyword>
<keyword evidence="6 8" id="KW-0472">Membrane</keyword>
<dbReference type="GO" id="GO:0006835">
    <property type="term" value="P:dicarboxylic acid transport"/>
    <property type="evidence" value="ECO:0007669"/>
    <property type="project" value="TreeGrafter"/>
</dbReference>
<evidence type="ECO:0000256" key="4">
    <source>
        <dbReference type="ARBA" id="ARBA00022692"/>
    </source>
</evidence>
<dbReference type="PANTHER" id="PTHR42865">
    <property type="entry name" value="PROTON/GLUTAMATE-ASPARTATE SYMPORTER"/>
    <property type="match status" value="1"/>
</dbReference>
<keyword evidence="4 8" id="KW-0812">Transmembrane</keyword>
<feature type="transmembrane region" description="Helical" evidence="8">
    <location>
        <begin position="30"/>
        <end position="50"/>
    </location>
</feature>
<dbReference type="RefSeq" id="WP_245617250.1">
    <property type="nucleotide sequence ID" value="NZ_BSTI01000023.1"/>
</dbReference>
<dbReference type="InterPro" id="IPR001991">
    <property type="entry name" value="Na-dicarboxylate_symporter"/>
</dbReference>
<name>A0A9W6VG83_9PSEU</name>
<keyword evidence="3" id="KW-1003">Cell membrane</keyword>
<sequence length="434" mass="45824">MEDPNANTAPRGAREDAAGRGRRKLPMPPMGVQVLAALVIGAVLGFTAPSLGEHLKIVGDGFIRLIQMSIVPLIFPLIVVSIARLKSARSVGRLAGKALLYFEVVTTAILILTLFLAFVTGIGKGANLGALAPANTNGIQKSVDLQSLFLDIIPKNVFAALADGDLIAILFFAVFLGLALTRIGGKAKPVIGVLDGVAEAMFQVIGWVVQLTPLAVVSFVAYSTAHYGWGLVAKLAQFVIVFYAAVIVVLVVIFPIIAAIFRVPYVPMLRAIGDLLFLSFVTRSAEVVLAPLIRRLDNFGVDRTVPSFMMPLGYSFNADGATMYEGLAVVFLAHAYGVELTIPKLITTLLVLMLLTKGIAGVPSASIVVLFSASAAIGLPAEGVAILLAVDFVVDMARTGLNVAGNSLATLVVAKSEKLFRTGKRYEEETPVPA</sequence>
<feature type="transmembrane region" description="Helical" evidence="8">
    <location>
        <begin position="200"/>
        <end position="223"/>
    </location>
</feature>
<dbReference type="Pfam" id="PF00375">
    <property type="entry name" value="SDF"/>
    <property type="match status" value="1"/>
</dbReference>
<dbReference type="EMBL" id="BSTI01000023">
    <property type="protein sequence ID" value="GLY70478.1"/>
    <property type="molecule type" value="Genomic_DNA"/>
</dbReference>
<proteinExistence type="predicted"/>
<feature type="transmembrane region" description="Helical" evidence="8">
    <location>
        <begin position="98"/>
        <end position="119"/>
    </location>
</feature>
<evidence type="ECO:0000256" key="6">
    <source>
        <dbReference type="ARBA" id="ARBA00023136"/>
    </source>
</evidence>
<dbReference type="Gene3D" id="1.10.3860.10">
    <property type="entry name" value="Sodium:dicarboxylate symporter"/>
    <property type="match status" value="1"/>
</dbReference>
<dbReference type="AlphaFoldDB" id="A0A9W6VG83"/>
<evidence type="ECO:0000256" key="2">
    <source>
        <dbReference type="ARBA" id="ARBA00022448"/>
    </source>
</evidence>
<dbReference type="PANTHER" id="PTHR42865:SF7">
    <property type="entry name" value="PROTON_GLUTAMATE-ASPARTATE SYMPORTER"/>
    <property type="match status" value="1"/>
</dbReference>
<dbReference type="Proteomes" id="UP001165136">
    <property type="component" value="Unassembled WGS sequence"/>
</dbReference>
<comment type="caution">
    <text evidence="9">The sequence shown here is derived from an EMBL/GenBank/DDBJ whole genome shotgun (WGS) entry which is preliminary data.</text>
</comment>
<feature type="transmembrane region" description="Helical" evidence="8">
    <location>
        <begin position="235"/>
        <end position="263"/>
    </location>
</feature>
<reference evidence="9" key="1">
    <citation type="submission" date="2023-03" db="EMBL/GenBank/DDBJ databases">
        <title>Amycolatopsis taiwanensis NBRC 103393.</title>
        <authorList>
            <person name="Ichikawa N."/>
            <person name="Sato H."/>
            <person name="Tonouchi N."/>
        </authorList>
    </citation>
    <scope>NUCLEOTIDE SEQUENCE</scope>
    <source>
        <strain evidence="9">NBRC 103393</strain>
    </source>
</reference>
<feature type="transmembrane region" description="Helical" evidence="8">
    <location>
        <begin position="62"/>
        <end position="86"/>
    </location>
</feature>
<feature type="transmembrane region" description="Helical" evidence="8">
    <location>
        <begin position="367"/>
        <end position="390"/>
    </location>
</feature>
<evidence type="ECO:0000313" key="10">
    <source>
        <dbReference type="Proteomes" id="UP001165136"/>
    </source>
</evidence>
<dbReference type="SUPFAM" id="SSF118215">
    <property type="entry name" value="Proton glutamate symport protein"/>
    <property type="match status" value="1"/>
</dbReference>
<evidence type="ECO:0000256" key="7">
    <source>
        <dbReference type="SAM" id="MobiDB-lite"/>
    </source>
</evidence>
<dbReference type="InterPro" id="IPR036458">
    <property type="entry name" value="Na:dicarbo_symporter_sf"/>
</dbReference>
<dbReference type="PRINTS" id="PR00173">
    <property type="entry name" value="EDTRNSPORT"/>
</dbReference>
<keyword evidence="2" id="KW-0813">Transport</keyword>
<evidence type="ECO:0000256" key="5">
    <source>
        <dbReference type="ARBA" id="ARBA00022989"/>
    </source>
</evidence>
<gene>
    <name evidence="9" type="primary">gltP</name>
    <name evidence="9" type="ORF">Atai01_70970</name>
</gene>
<feature type="transmembrane region" description="Helical" evidence="8">
    <location>
        <begin position="333"/>
        <end position="355"/>
    </location>
</feature>
<organism evidence="9 10">
    <name type="scientific">Amycolatopsis taiwanensis</name>
    <dbReference type="NCBI Taxonomy" id="342230"/>
    <lineage>
        <taxon>Bacteria</taxon>
        <taxon>Bacillati</taxon>
        <taxon>Actinomycetota</taxon>
        <taxon>Actinomycetes</taxon>
        <taxon>Pseudonocardiales</taxon>
        <taxon>Pseudonocardiaceae</taxon>
        <taxon>Amycolatopsis</taxon>
    </lineage>
</organism>
<evidence type="ECO:0000313" key="9">
    <source>
        <dbReference type="EMBL" id="GLY70478.1"/>
    </source>
</evidence>